<keyword evidence="1" id="KW-1133">Transmembrane helix</keyword>
<keyword evidence="3" id="KW-1185">Reference proteome</keyword>
<sequence length="223" mass="22892">MVVDVGRRTFVFAVLLAALAGYVDAMGYITLGGFFVSFMSGNSTRMAVGAVDGHWHVAAVGAAVIGLFVLGVVLGSVLGRIVHARRRSVVMCLVAGLLVAAVTASAIGPRQVVIAALALAMGAENTVFERTGESSISLTYMTGTLVKLGQRIAAALTGGPRWEWVRFAGLWLGLVLGVAAGAAVHRGVGLAGLWAAVALALLLAVLFARDRLSAARDIPSIGP</sequence>
<name>A0ABY2RNH2_9NOCA</name>
<evidence type="ECO:0000313" key="3">
    <source>
        <dbReference type="Proteomes" id="UP000305109"/>
    </source>
</evidence>
<organism evidence="2 3">
    <name type="scientific">Rhodococcus oryzae</name>
    <dbReference type="NCBI Taxonomy" id="2571143"/>
    <lineage>
        <taxon>Bacteria</taxon>
        <taxon>Bacillati</taxon>
        <taxon>Actinomycetota</taxon>
        <taxon>Actinomycetes</taxon>
        <taxon>Mycobacteriales</taxon>
        <taxon>Nocardiaceae</taxon>
        <taxon>Rhodococcus</taxon>
    </lineage>
</organism>
<keyword evidence="1" id="KW-0812">Transmembrane</keyword>
<dbReference type="PANTHER" id="PTHR37314">
    <property type="entry name" value="SLR0142 PROTEIN"/>
    <property type="match status" value="1"/>
</dbReference>
<comment type="caution">
    <text evidence="2">The sequence shown here is derived from an EMBL/GenBank/DDBJ whole genome shotgun (WGS) entry which is preliminary data.</text>
</comment>
<feature type="transmembrane region" description="Helical" evidence="1">
    <location>
        <begin position="55"/>
        <end position="77"/>
    </location>
</feature>
<evidence type="ECO:0000313" key="2">
    <source>
        <dbReference type="EMBL" id="TJZ79706.1"/>
    </source>
</evidence>
<gene>
    <name evidence="2" type="ORF">FCG67_08900</name>
</gene>
<protein>
    <submittedName>
        <fullName evidence="2">DUF1275 domain-containing protein</fullName>
    </submittedName>
</protein>
<keyword evidence="1" id="KW-0472">Membrane</keyword>
<feature type="transmembrane region" description="Helical" evidence="1">
    <location>
        <begin position="164"/>
        <end position="184"/>
    </location>
</feature>
<feature type="transmembrane region" description="Helical" evidence="1">
    <location>
        <begin position="89"/>
        <end position="106"/>
    </location>
</feature>
<evidence type="ECO:0000256" key="1">
    <source>
        <dbReference type="SAM" id="Phobius"/>
    </source>
</evidence>
<dbReference type="Proteomes" id="UP000305109">
    <property type="component" value="Unassembled WGS sequence"/>
</dbReference>
<dbReference type="Pfam" id="PF06912">
    <property type="entry name" value="DUF1275"/>
    <property type="match status" value="1"/>
</dbReference>
<feature type="transmembrane region" description="Helical" evidence="1">
    <location>
        <begin position="12"/>
        <end position="35"/>
    </location>
</feature>
<proteinExistence type="predicted"/>
<accession>A0ABY2RNH2</accession>
<dbReference type="RefSeq" id="WP_136908965.1">
    <property type="nucleotide sequence ID" value="NZ_SUMD01000003.1"/>
</dbReference>
<dbReference type="EMBL" id="SUMD01000003">
    <property type="protein sequence ID" value="TJZ79706.1"/>
    <property type="molecule type" value="Genomic_DNA"/>
</dbReference>
<dbReference type="InterPro" id="IPR010699">
    <property type="entry name" value="DUF1275"/>
</dbReference>
<feature type="transmembrane region" description="Helical" evidence="1">
    <location>
        <begin position="190"/>
        <end position="208"/>
    </location>
</feature>
<dbReference type="PANTHER" id="PTHR37314:SF4">
    <property type="entry name" value="UPF0700 TRANSMEMBRANE PROTEIN YOAK"/>
    <property type="match status" value="1"/>
</dbReference>
<reference evidence="2 3" key="1">
    <citation type="submission" date="2019-04" db="EMBL/GenBank/DDBJ databases">
        <title>Rhodococcus oryzae sp. nov., a novel actinomycete isolated from rhizosphere soil of rice (Oryza sativa L.).</title>
        <authorList>
            <person name="Li C."/>
        </authorList>
    </citation>
    <scope>NUCLEOTIDE SEQUENCE [LARGE SCALE GENOMIC DNA]</scope>
    <source>
        <strain evidence="2 3">NEAU-CX67</strain>
    </source>
</reference>